<protein>
    <submittedName>
        <fullName evidence="6">L-fucose/L-arabinose isomerase family protein</fullName>
    </submittedName>
</protein>
<keyword evidence="5" id="KW-0119">Carbohydrate metabolism</keyword>
<name>A0ABS7SHW5_9MICO</name>
<reference evidence="6 7" key="1">
    <citation type="submission" date="2021-04" db="EMBL/GenBank/DDBJ databases">
        <title>Ruania sp. nov., isolated from sandy soil of mangrove forest.</title>
        <authorList>
            <person name="Ge X."/>
            <person name="Huang R."/>
            <person name="Liu W."/>
        </authorList>
    </citation>
    <scope>NUCLEOTIDE SEQUENCE [LARGE SCALE GENOMIC DNA]</scope>
    <source>
        <strain evidence="6 7">N2-46</strain>
    </source>
</reference>
<evidence type="ECO:0000256" key="3">
    <source>
        <dbReference type="ARBA" id="ARBA00023211"/>
    </source>
</evidence>
<evidence type="ECO:0000256" key="1">
    <source>
        <dbReference type="ARBA" id="ARBA00022723"/>
    </source>
</evidence>
<evidence type="ECO:0000256" key="5">
    <source>
        <dbReference type="ARBA" id="ARBA00023277"/>
    </source>
</evidence>
<keyword evidence="2" id="KW-0054">Arabinose catabolism</keyword>
<dbReference type="SUPFAM" id="SSF50443">
    <property type="entry name" value="FucI/AraA C-terminal domain-like"/>
    <property type="match status" value="1"/>
</dbReference>
<accession>A0ABS7SHW5</accession>
<comment type="caution">
    <text evidence="6">The sequence shown here is derived from an EMBL/GenBank/DDBJ whole genome shotgun (WGS) entry which is preliminary data.</text>
</comment>
<dbReference type="PANTHER" id="PTHR38464">
    <property type="entry name" value="L-ARABINOSE ISOMERASE"/>
    <property type="match status" value="1"/>
</dbReference>
<dbReference type="PANTHER" id="PTHR38464:SF1">
    <property type="entry name" value="L-ARABINOSE ISOMERASE"/>
    <property type="match status" value="1"/>
</dbReference>
<dbReference type="InterPro" id="IPR009015">
    <property type="entry name" value="Fucose_isomerase_N/cen_sf"/>
</dbReference>
<dbReference type="Gene3D" id="3.40.50.10940">
    <property type="match status" value="1"/>
</dbReference>
<dbReference type="EMBL" id="JAGSHT010000030">
    <property type="protein sequence ID" value="MBZ2199528.1"/>
    <property type="molecule type" value="Genomic_DNA"/>
</dbReference>
<dbReference type="InterPro" id="IPR003762">
    <property type="entry name" value="Lara_isomerase"/>
</dbReference>
<sequence length="482" mass="51273">MTHVTRPGARAARAPRVALVSGGLGAYWPQFPDLLPLLRAGAARVAERLTGLGADVLDAGFISDAVEGAAVAERVRAASCDLVVIYVPTYLTSSMVAPLAQRAGAPILVLNLQPAPSMDHPQVSTGDWLTSCGGCAVPELANTFERLGVPFRSVSGHLEEERAWRRVGRWVRAAGVATALRGARFGLLGHLYPGMLDVSTDLTMLTSHLGSHVEVLETDDLQARVQQVTESQTRDRVALTRDRFDLDGSVKADDLEWASRVSVGMDALVDDFALNALAYYHRGLDGNASERLGAGLILGASLLTERGVPAVGEYELRTSAAMLILDHLGAGGSFTEIQALNFVDGVVEMGHDGPAHPGIGAARPRLRGLGLYHGKRGWGVSVEVTIKPGPVTLLGLNQTRDGRLRLVTAQGRAVHGPMLQIGNTTTRVDFDCHPGDWVDAWAAGGSAHHWGLGVGHHRGDLRALAELLSMELVEVEVADEDD</sequence>
<evidence type="ECO:0000256" key="4">
    <source>
        <dbReference type="ARBA" id="ARBA00023235"/>
    </source>
</evidence>
<keyword evidence="4 6" id="KW-0413">Isomerase</keyword>
<dbReference type="Proteomes" id="UP000826651">
    <property type="component" value="Unassembled WGS sequence"/>
</dbReference>
<dbReference type="InterPro" id="IPR038583">
    <property type="entry name" value="AraA_N_sf"/>
</dbReference>
<keyword evidence="3" id="KW-0464">Manganese</keyword>
<evidence type="ECO:0000313" key="6">
    <source>
        <dbReference type="EMBL" id="MBZ2199528.1"/>
    </source>
</evidence>
<evidence type="ECO:0000313" key="7">
    <source>
        <dbReference type="Proteomes" id="UP000826651"/>
    </source>
</evidence>
<evidence type="ECO:0000256" key="2">
    <source>
        <dbReference type="ARBA" id="ARBA00022935"/>
    </source>
</evidence>
<dbReference type="GO" id="GO:0016853">
    <property type="term" value="F:isomerase activity"/>
    <property type="evidence" value="ECO:0007669"/>
    <property type="project" value="UniProtKB-KW"/>
</dbReference>
<keyword evidence="7" id="KW-1185">Reference proteome</keyword>
<gene>
    <name evidence="6" type="ORF">KCQ71_25520</name>
</gene>
<proteinExistence type="predicted"/>
<keyword evidence="1" id="KW-0479">Metal-binding</keyword>
<organism evidence="6 7">
    <name type="scientific">Occultella gossypii</name>
    <dbReference type="NCBI Taxonomy" id="2800820"/>
    <lineage>
        <taxon>Bacteria</taxon>
        <taxon>Bacillati</taxon>
        <taxon>Actinomycetota</taxon>
        <taxon>Actinomycetes</taxon>
        <taxon>Micrococcales</taxon>
        <taxon>Ruaniaceae</taxon>
        <taxon>Occultella</taxon>
    </lineage>
</organism>
<dbReference type="SUPFAM" id="SSF53743">
    <property type="entry name" value="FucI/AraA N-terminal and middle domains"/>
    <property type="match status" value="1"/>
</dbReference>
<dbReference type="InterPro" id="IPR004216">
    <property type="entry name" value="Fuc/Ara_isomerase_C"/>
</dbReference>
<dbReference type="CDD" id="cd00578">
    <property type="entry name" value="L-fuc_L-ara-isomerases"/>
    <property type="match status" value="1"/>
</dbReference>